<sequence>MPAAAKKGKKKKSAKKSAKKGLKGLQSIAEVLKIVRQQYELKCKEFNSYPHPDFILTPGPAEELPVKVPPLIAAIRSNRYVHVKELYIWDVPMKHEDIATLLMDCSINSHGVDRLGRSMCMSNLTAILLDYNRFGDEGCSGLCRGLQNNRTLLRLSLNYCALGPSSGEVLGKTVSNTALRVMLQCEGAIELIKLFADTAEMEAIERAEKKETDTADTNALTVPGVPSAMATVSRPTSSVSVKSKPTSARSRLSSFGKKGKKGKKKKSGKKKKDPPPPPPVGPWIQKLHLMNNGIDAHGLGSTLGPVMCMKMFRKLITHSQALQELDLDDNLIGDLGGREILEALMDRKEAGLDNVKINVTHRMNSTTFATINKLGSGLKKKSKKKKGKPGKGGSVLSSYVDDGAVQRLNEFSLGMQRLAMAVWYGNQGLSIRLLRRCTIDLQRETTVIDPFRIPERKAVVFQLNYNIVSSGEKMRSEVITML</sequence>
<comment type="caution">
    <text evidence="2">The sequence shown here is derived from an EMBL/GenBank/DDBJ whole genome shotgun (WGS) entry which is preliminary data.</text>
</comment>
<feature type="compositionally biased region" description="Low complexity" evidence="1">
    <location>
        <begin position="231"/>
        <end position="247"/>
    </location>
</feature>
<dbReference type="Pfam" id="PF13516">
    <property type="entry name" value="LRR_6"/>
    <property type="match status" value="3"/>
</dbReference>
<dbReference type="InterPro" id="IPR001611">
    <property type="entry name" value="Leu-rich_rpt"/>
</dbReference>
<reference evidence="2" key="2">
    <citation type="journal article" date="2023" name="Science">
        <title>Genomic signatures of disease resistance in endangered staghorn corals.</title>
        <authorList>
            <person name="Vollmer S.V."/>
            <person name="Selwyn J.D."/>
            <person name="Despard B.A."/>
            <person name="Roesel C.L."/>
        </authorList>
    </citation>
    <scope>NUCLEOTIDE SEQUENCE</scope>
    <source>
        <strain evidence="2">K2</strain>
    </source>
</reference>
<evidence type="ECO:0000313" key="3">
    <source>
        <dbReference type="Proteomes" id="UP001249851"/>
    </source>
</evidence>
<feature type="compositionally biased region" description="Basic residues" evidence="1">
    <location>
        <begin position="257"/>
        <end position="272"/>
    </location>
</feature>
<dbReference type="PANTHER" id="PTHR24114:SF2">
    <property type="entry name" value="F-BOX DOMAIN-CONTAINING PROTEIN-RELATED"/>
    <property type="match status" value="1"/>
</dbReference>
<feature type="region of interest" description="Disordered" evidence="1">
    <location>
        <begin position="207"/>
        <end position="285"/>
    </location>
</feature>
<feature type="region of interest" description="Disordered" evidence="1">
    <location>
        <begin position="1"/>
        <end position="20"/>
    </location>
</feature>
<reference evidence="2" key="1">
    <citation type="journal article" date="2023" name="G3 (Bethesda)">
        <title>Whole genome assembly and annotation of the endangered Caribbean coral Acropora cervicornis.</title>
        <authorList>
            <person name="Selwyn J.D."/>
            <person name="Vollmer S.V."/>
        </authorList>
    </citation>
    <scope>NUCLEOTIDE SEQUENCE</scope>
    <source>
        <strain evidence="2">K2</strain>
    </source>
</reference>
<proteinExistence type="predicted"/>
<accession>A0AAD9VGA4</accession>
<dbReference type="SMART" id="SM00368">
    <property type="entry name" value="LRR_RI"/>
    <property type="match status" value="3"/>
</dbReference>
<dbReference type="InterPro" id="IPR032675">
    <property type="entry name" value="LRR_dom_sf"/>
</dbReference>
<protein>
    <submittedName>
        <fullName evidence="2">Uncharacterized protein</fullName>
    </submittedName>
</protein>
<dbReference type="PANTHER" id="PTHR24114">
    <property type="entry name" value="LEUCINE RICH REPEAT FAMILY PROTEIN"/>
    <property type="match status" value="1"/>
</dbReference>
<dbReference type="EMBL" id="JARQWQ010000002">
    <property type="protein sequence ID" value="KAK2573406.1"/>
    <property type="molecule type" value="Genomic_DNA"/>
</dbReference>
<dbReference type="Proteomes" id="UP001249851">
    <property type="component" value="Unassembled WGS sequence"/>
</dbReference>
<organism evidence="2 3">
    <name type="scientific">Acropora cervicornis</name>
    <name type="common">Staghorn coral</name>
    <dbReference type="NCBI Taxonomy" id="6130"/>
    <lineage>
        <taxon>Eukaryota</taxon>
        <taxon>Metazoa</taxon>
        <taxon>Cnidaria</taxon>
        <taxon>Anthozoa</taxon>
        <taxon>Hexacorallia</taxon>
        <taxon>Scleractinia</taxon>
        <taxon>Astrocoeniina</taxon>
        <taxon>Acroporidae</taxon>
        <taxon>Acropora</taxon>
    </lineage>
</organism>
<keyword evidence="3" id="KW-1185">Reference proteome</keyword>
<dbReference type="PROSITE" id="PS51450">
    <property type="entry name" value="LRR"/>
    <property type="match status" value="1"/>
</dbReference>
<dbReference type="Gene3D" id="3.80.10.10">
    <property type="entry name" value="Ribonuclease Inhibitor"/>
    <property type="match status" value="2"/>
</dbReference>
<evidence type="ECO:0000256" key="1">
    <source>
        <dbReference type="SAM" id="MobiDB-lite"/>
    </source>
</evidence>
<dbReference type="InterPro" id="IPR052394">
    <property type="entry name" value="LRR-containing"/>
</dbReference>
<evidence type="ECO:0000313" key="2">
    <source>
        <dbReference type="EMBL" id="KAK2573406.1"/>
    </source>
</evidence>
<name>A0AAD9VGA4_ACRCE</name>
<dbReference type="AlphaFoldDB" id="A0AAD9VGA4"/>
<gene>
    <name evidence="2" type="ORF">P5673_001056</name>
</gene>
<dbReference type="SUPFAM" id="SSF52047">
    <property type="entry name" value="RNI-like"/>
    <property type="match status" value="1"/>
</dbReference>